<evidence type="ECO:0000313" key="2">
    <source>
        <dbReference type="Proteomes" id="UP000479710"/>
    </source>
</evidence>
<dbReference type="EMBL" id="SPHZ02000001">
    <property type="protein sequence ID" value="KAF0932906.1"/>
    <property type="molecule type" value="Genomic_DNA"/>
</dbReference>
<accession>A0A6G1F7K5</accession>
<dbReference type="Proteomes" id="UP000479710">
    <property type="component" value="Unassembled WGS sequence"/>
</dbReference>
<gene>
    <name evidence="1" type="ORF">E2562_013106</name>
</gene>
<reference evidence="1 2" key="1">
    <citation type="submission" date="2019-11" db="EMBL/GenBank/DDBJ databases">
        <title>Whole genome sequence of Oryza granulata.</title>
        <authorList>
            <person name="Li W."/>
        </authorList>
    </citation>
    <scope>NUCLEOTIDE SEQUENCE [LARGE SCALE GENOMIC DNA]</scope>
    <source>
        <strain evidence="2">cv. Menghai</strain>
        <tissue evidence="1">Leaf</tissue>
    </source>
</reference>
<name>A0A6G1F7K5_9ORYZ</name>
<evidence type="ECO:0000313" key="1">
    <source>
        <dbReference type="EMBL" id="KAF0932906.1"/>
    </source>
</evidence>
<sequence length="117" mass="13416">MADVLPVPFSDSGAEVMRGSNRAAANGKLEHAARWDTSTLPSERLHKRFRRLGLGFDGGPAGEEQKRLRGFRLSLLLELKRRLSRGRSLPECDDRWRCRSPPERGERWRCCGHWQTC</sequence>
<proteinExistence type="predicted"/>
<protein>
    <submittedName>
        <fullName evidence="1">Uncharacterized protein</fullName>
    </submittedName>
</protein>
<comment type="caution">
    <text evidence="1">The sequence shown here is derived from an EMBL/GenBank/DDBJ whole genome shotgun (WGS) entry which is preliminary data.</text>
</comment>
<keyword evidence="2" id="KW-1185">Reference proteome</keyword>
<dbReference type="AlphaFoldDB" id="A0A6G1F7K5"/>
<organism evidence="1 2">
    <name type="scientific">Oryza meyeriana var. granulata</name>
    <dbReference type="NCBI Taxonomy" id="110450"/>
    <lineage>
        <taxon>Eukaryota</taxon>
        <taxon>Viridiplantae</taxon>
        <taxon>Streptophyta</taxon>
        <taxon>Embryophyta</taxon>
        <taxon>Tracheophyta</taxon>
        <taxon>Spermatophyta</taxon>
        <taxon>Magnoliopsida</taxon>
        <taxon>Liliopsida</taxon>
        <taxon>Poales</taxon>
        <taxon>Poaceae</taxon>
        <taxon>BOP clade</taxon>
        <taxon>Oryzoideae</taxon>
        <taxon>Oryzeae</taxon>
        <taxon>Oryzinae</taxon>
        <taxon>Oryza</taxon>
        <taxon>Oryza meyeriana</taxon>
    </lineage>
</organism>